<reference evidence="2" key="1">
    <citation type="journal article" date="2023" name="G3 (Bethesda)">
        <title>A reference genome for the long-term kleptoplast-retaining sea slug Elysia crispata morphotype clarki.</title>
        <authorList>
            <person name="Eastman K.E."/>
            <person name="Pendleton A.L."/>
            <person name="Shaikh M.A."/>
            <person name="Suttiyut T."/>
            <person name="Ogas R."/>
            <person name="Tomko P."/>
            <person name="Gavelis G."/>
            <person name="Widhalm J.R."/>
            <person name="Wisecaver J.H."/>
        </authorList>
    </citation>
    <scope>NUCLEOTIDE SEQUENCE</scope>
    <source>
        <strain evidence="2">ECLA1</strain>
    </source>
</reference>
<keyword evidence="3" id="KW-1185">Reference proteome</keyword>
<comment type="caution">
    <text evidence="2">The sequence shown here is derived from an EMBL/GenBank/DDBJ whole genome shotgun (WGS) entry which is preliminary data.</text>
</comment>
<organism evidence="2 3">
    <name type="scientific">Elysia crispata</name>
    <name type="common">lettuce slug</name>
    <dbReference type="NCBI Taxonomy" id="231223"/>
    <lineage>
        <taxon>Eukaryota</taxon>
        <taxon>Metazoa</taxon>
        <taxon>Spiralia</taxon>
        <taxon>Lophotrochozoa</taxon>
        <taxon>Mollusca</taxon>
        <taxon>Gastropoda</taxon>
        <taxon>Heterobranchia</taxon>
        <taxon>Euthyneura</taxon>
        <taxon>Panpulmonata</taxon>
        <taxon>Sacoglossa</taxon>
        <taxon>Placobranchoidea</taxon>
        <taxon>Plakobranchidae</taxon>
        <taxon>Elysia</taxon>
    </lineage>
</organism>
<evidence type="ECO:0000256" key="1">
    <source>
        <dbReference type="SAM" id="MobiDB-lite"/>
    </source>
</evidence>
<feature type="region of interest" description="Disordered" evidence="1">
    <location>
        <begin position="1"/>
        <end position="31"/>
    </location>
</feature>
<evidence type="ECO:0000313" key="2">
    <source>
        <dbReference type="EMBL" id="KAK3789786.1"/>
    </source>
</evidence>
<proteinExistence type="predicted"/>
<gene>
    <name evidence="2" type="ORF">RRG08_036079</name>
</gene>
<accession>A0AAE1AMD1</accession>
<dbReference type="EMBL" id="JAWDGP010001628">
    <property type="protein sequence ID" value="KAK3789786.1"/>
    <property type="molecule type" value="Genomic_DNA"/>
</dbReference>
<dbReference type="AlphaFoldDB" id="A0AAE1AMD1"/>
<dbReference type="Proteomes" id="UP001283361">
    <property type="component" value="Unassembled WGS sequence"/>
</dbReference>
<evidence type="ECO:0000313" key="3">
    <source>
        <dbReference type="Proteomes" id="UP001283361"/>
    </source>
</evidence>
<sequence>MVPGKLLWNGDGQECPVRSPSQAPTSHKQGEIRGAVKRLALQTRRCAVAACLRCPQPLMKSHQEQRCGRFRIYRREVYNRQGEIQQ</sequence>
<protein>
    <submittedName>
        <fullName evidence="2">Uncharacterized protein</fullName>
    </submittedName>
</protein>
<name>A0AAE1AMD1_9GAST</name>